<protein>
    <recommendedName>
        <fullName evidence="1">F5/8 type C domain-containing protein</fullName>
    </recommendedName>
</protein>
<dbReference type="PROSITE" id="PS51257">
    <property type="entry name" value="PROKAR_LIPOPROTEIN"/>
    <property type="match status" value="1"/>
</dbReference>
<feature type="domain" description="F5/8 type C" evidence="1">
    <location>
        <begin position="211"/>
        <end position="317"/>
    </location>
</feature>
<dbReference type="AlphaFoldDB" id="A0A1Z4BTA0"/>
<dbReference type="EMBL" id="CP022022">
    <property type="protein sequence ID" value="ASF44544.1"/>
    <property type="molecule type" value="Genomic_DNA"/>
</dbReference>
<dbReference type="RefSeq" id="WP_088595321.1">
    <property type="nucleotide sequence ID" value="NZ_CP022022.1"/>
</dbReference>
<sequence>MKKIYLLGVLTAVALSVACTRDSKELDILKEPTPTPPVVSNPPVDLSKTIVSFSPSEISEKVFRDPNTKLIEDTSFSFAPKYLQRVLATGESVTLKIEKEQVGYERSLPDGAYTVEKAEISSANANEQFKVTLKPEALKEIDITKEYTLRFRMKIASKTPQDLAVETATDDGAYRIKISFVEDSFPKDGNNLEEADSASSSIIDDEEYEFESNYAPSHLSKLKNSYENWWVDGEKNGIYLITNFGDETEVNGIVITQPRSDIKTLEGVDISASPDGTTYYPQGSYTRSSYKQKIYLKFKKPIKVRSIKFTNFKKHNDRYIDIYRVQFF</sequence>
<dbReference type="InterPro" id="IPR008979">
    <property type="entry name" value="Galactose-bd-like_sf"/>
</dbReference>
<accession>A0A1Z4BTA0</accession>
<evidence type="ECO:0000313" key="3">
    <source>
        <dbReference type="Proteomes" id="UP000197007"/>
    </source>
</evidence>
<dbReference type="Pfam" id="PF00754">
    <property type="entry name" value="F5_F8_type_C"/>
    <property type="match status" value="1"/>
</dbReference>
<organism evidence="2 3">
    <name type="scientific">Capnocytophaga endodontalis</name>
    <dbReference type="NCBI Taxonomy" id="2708117"/>
    <lineage>
        <taxon>Bacteria</taxon>
        <taxon>Pseudomonadati</taxon>
        <taxon>Bacteroidota</taxon>
        <taxon>Flavobacteriia</taxon>
        <taxon>Flavobacteriales</taxon>
        <taxon>Flavobacteriaceae</taxon>
        <taxon>Capnocytophaga</taxon>
    </lineage>
</organism>
<dbReference type="InterPro" id="IPR000421">
    <property type="entry name" value="FA58C"/>
</dbReference>
<evidence type="ECO:0000259" key="1">
    <source>
        <dbReference type="Pfam" id="PF00754"/>
    </source>
</evidence>
<dbReference type="KEGG" id="capn:CBG49_11665"/>
<name>A0A1Z4BTA0_9FLAO</name>
<dbReference type="Gene3D" id="2.60.120.260">
    <property type="entry name" value="Galactose-binding domain-like"/>
    <property type="match status" value="1"/>
</dbReference>
<reference evidence="3" key="1">
    <citation type="submission" date="2017-06" db="EMBL/GenBank/DDBJ databases">
        <title>Complete genome sequence of Capnocytophaga sp. KCOM 1579 (=ChDC OS43) isolated from a human refractory periapical abscess lesion.</title>
        <authorList>
            <person name="Kook J.-K."/>
            <person name="Park S.-N."/>
            <person name="Lim Y.K."/>
            <person name="Roh H."/>
        </authorList>
    </citation>
    <scope>NUCLEOTIDE SEQUENCE [LARGE SCALE GENOMIC DNA]</scope>
    <source>
        <strain evidence="3">ChDC OS43</strain>
    </source>
</reference>
<proteinExistence type="predicted"/>
<gene>
    <name evidence="2" type="ORF">CBG49_11665</name>
</gene>
<dbReference type="Proteomes" id="UP000197007">
    <property type="component" value="Chromosome"/>
</dbReference>
<dbReference type="SUPFAM" id="SSF49785">
    <property type="entry name" value="Galactose-binding domain-like"/>
    <property type="match status" value="1"/>
</dbReference>
<keyword evidence="3" id="KW-1185">Reference proteome</keyword>
<evidence type="ECO:0000313" key="2">
    <source>
        <dbReference type="EMBL" id="ASF44544.1"/>
    </source>
</evidence>